<dbReference type="Proteomes" id="UP000054383">
    <property type="component" value="Unassembled WGS sequence"/>
</dbReference>
<evidence type="ECO:0008006" key="3">
    <source>
        <dbReference type="Google" id="ProtNLM"/>
    </source>
</evidence>
<evidence type="ECO:0000313" key="2">
    <source>
        <dbReference type="Proteomes" id="UP000054383"/>
    </source>
</evidence>
<dbReference type="AlphaFoldDB" id="A0A0U1LQU3"/>
<evidence type="ECO:0000313" key="1">
    <source>
        <dbReference type="EMBL" id="CRG85769.1"/>
    </source>
</evidence>
<reference evidence="1 2" key="1">
    <citation type="submission" date="2015-04" db="EMBL/GenBank/DDBJ databases">
        <authorList>
            <person name="Syromyatnikov M.Y."/>
            <person name="Popov V.N."/>
        </authorList>
    </citation>
    <scope>NUCLEOTIDE SEQUENCE [LARGE SCALE GENOMIC DNA]</scope>
    <source>
        <strain evidence="1">WF-38-12</strain>
    </source>
</reference>
<keyword evidence="2" id="KW-1185">Reference proteome</keyword>
<accession>A0A0U1LQU3</accession>
<proteinExistence type="predicted"/>
<sequence length="142" mass="15529">MGIKQDTTAITAASEAHMSSYIAVLTSNDFKTSADRGAKMATYYLPTVFFFMGGQRMELSGQSNYASLISGTLDKVEGLPGVRGQRVDAISENSAIVWLLLESHGVEISNVYFFRRLEDGTEGFEGGIFDGEAWLLKQLAKE</sequence>
<organism evidence="1 2">
    <name type="scientific">Talaromyces islandicus</name>
    <name type="common">Penicillium islandicum</name>
    <dbReference type="NCBI Taxonomy" id="28573"/>
    <lineage>
        <taxon>Eukaryota</taxon>
        <taxon>Fungi</taxon>
        <taxon>Dikarya</taxon>
        <taxon>Ascomycota</taxon>
        <taxon>Pezizomycotina</taxon>
        <taxon>Eurotiomycetes</taxon>
        <taxon>Eurotiomycetidae</taxon>
        <taxon>Eurotiales</taxon>
        <taxon>Trichocomaceae</taxon>
        <taxon>Talaromyces</taxon>
        <taxon>Talaromyces sect. Islandici</taxon>
    </lineage>
</organism>
<dbReference type="OMA" id="NSAIVWL"/>
<gene>
    <name evidence="1" type="ORF">PISL3812_02786</name>
</gene>
<protein>
    <recommendedName>
        <fullName evidence="3">SnoaL-like domain-containing protein</fullName>
    </recommendedName>
</protein>
<name>A0A0U1LQU3_TALIS</name>
<dbReference type="EMBL" id="CVMT01000002">
    <property type="protein sequence ID" value="CRG85769.1"/>
    <property type="molecule type" value="Genomic_DNA"/>
</dbReference>
<dbReference type="OrthoDB" id="3014656at2759"/>